<dbReference type="InterPro" id="IPR013325">
    <property type="entry name" value="RNA_pol_sigma_r2"/>
</dbReference>
<evidence type="ECO:0000256" key="2">
    <source>
        <dbReference type="ARBA" id="ARBA00023015"/>
    </source>
</evidence>
<dbReference type="InterPro" id="IPR036388">
    <property type="entry name" value="WH-like_DNA-bd_sf"/>
</dbReference>
<feature type="domain" description="RNA polymerase sigma factor 70 region 4 type 2" evidence="5">
    <location>
        <begin position="112"/>
        <end position="161"/>
    </location>
</feature>
<dbReference type="Proteomes" id="UP000528945">
    <property type="component" value="Unassembled WGS sequence"/>
</dbReference>
<accession>A0AAW3TTP4</accession>
<comment type="caution">
    <text evidence="6">The sequence shown here is derived from an EMBL/GenBank/DDBJ whole genome shotgun (WGS) entry which is preliminary data.</text>
</comment>
<comment type="similarity">
    <text evidence="1">Belongs to the sigma-70 factor family. ECF subfamily.</text>
</comment>
<dbReference type="PANTHER" id="PTHR43133:SF63">
    <property type="entry name" value="RNA POLYMERASE SIGMA FACTOR FECI-RELATED"/>
    <property type="match status" value="1"/>
</dbReference>
<evidence type="ECO:0000313" key="7">
    <source>
        <dbReference type="Proteomes" id="UP000528945"/>
    </source>
</evidence>
<dbReference type="InterPro" id="IPR014284">
    <property type="entry name" value="RNA_pol_sigma-70_dom"/>
</dbReference>
<dbReference type="InterPro" id="IPR013249">
    <property type="entry name" value="RNA_pol_sigma70_r4_t2"/>
</dbReference>
<keyword evidence="4" id="KW-0804">Transcription</keyword>
<dbReference type="CDD" id="cd06171">
    <property type="entry name" value="Sigma70_r4"/>
    <property type="match status" value="1"/>
</dbReference>
<dbReference type="NCBIfam" id="TIGR02937">
    <property type="entry name" value="sigma70-ECF"/>
    <property type="match status" value="1"/>
</dbReference>
<dbReference type="SUPFAM" id="SSF88946">
    <property type="entry name" value="Sigma2 domain of RNA polymerase sigma factors"/>
    <property type="match status" value="1"/>
</dbReference>
<reference evidence="6 7" key="1">
    <citation type="submission" date="2020-08" db="EMBL/GenBank/DDBJ databases">
        <title>Genomic Encyclopedia of Type Strains, Phase IV (KMG-IV): sequencing the most valuable type-strain genomes for metagenomic binning, comparative biology and taxonomic classification.</title>
        <authorList>
            <person name="Goeker M."/>
        </authorList>
    </citation>
    <scope>NUCLEOTIDE SEQUENCE [LARGE SCALE GENOMIC DNA]</scope>
    <source>
        <strain evidence="6 7">DSM 15581</strain>
    </source>
</reference>
<dbReference type="GO" id="GO:0006352">
    <property type="term" value="P:DNA-templated transcription initiation"/>
    <property type="evidence" value="ECO:0007669"/>
    <property type="project" value="InterPro"/>
</dbReference>
<dbReference type="Gene3D" id="1.10.10.10">
    <property type="entry name" value="Winged helix-like DNA-binding domain superfamily/Winged helix DNA-binding domain"/>
    <property type="match status" value="1"/>
</dbReference>
<dbReference type="GO" id="GO:0003677">
    <property type="term" value="F:DNA binding"/>
    <property type="evidence" value="ECO:0007669"/>
    <property type="project" value="InterPro"/>
</dbReference>
<dbReference type="Pfam" id="PF08281">
    <property type="entry name" value="Sigma70_r4_2"/>
    <property type="match status" value="1"/>
</dbReference>
<protein>
    <submittedName>
        <fullName evidence="6">RNA polymerase sigma-70 factor (ECF subfamily)</fullName>
    </submittedName>
</protein>
<gene>
    <name evidence="6" type="ORF">GGR47_002705</name>
</gene>
<dbReference type="InterPro" id="IPR039425">
    <property type="entry name" value="RNA_pol_sigma-70-like"/>
</dbReference>
<evidence type="ECO:0000256" key="3">
    <source>
        <dbReference type="ARBA" id="ARBA00023082"/>
    </source>
</evidence>
<proteinExistence type="inferred from homology"/>
<name>A0AAW3TTP4_9SPHN</name>
<dbReference type="SUPFAM" id="SSF88659">
    <property type="entry name" value="Sigma3 and sigma4 domains of RNA polymerase sigma factors"/>
    <property type="match status" value="1"/>
</dbReference>
<sequence>MADGSTADGGLRAVFLAQRAMLLRLFVARLGSREEAEDALHDLWLRLDQLGATPIAQPAAFLYRVANNLATDRRIAGARRDARDGAWLASQPAADDMPDAERALVARDALRVVEQAIDAMPERMGRALRLFRIEGRSQRAIADELGISVSGVEKLLQRAYRILHARLAEVNGAMPVLGMEQDR</sequence>
<dbReference type="AlphaFoldDB" id="A0AAW3TTP4"/>
<dbReference type="Gene3D" id="1.10.1740.10">
    <property type="match status" value="1"/>
</dbReference>
<keyword evidence="2" id="KW-0805">Transcription regulation</keyword>
<dbReference type="GO" id="GO:0016987">
    <property type="term" value="F:sigma factor activity"/>
    <property type="evidence" value="ECO:0007669"/>
    <property type="project" value="UniProtKB-KW"/>
</dbReference>
<evidence type="ECO:0000313" key="6">
    <source>
        <dbReference type="EMBL" id="MBB3876450.1"/>
    </source>
</evidence>
<keyword evidence="3" id="KW-0731">Sigma factor</keyword>
<organism evidence="6 7">
    <name type="scientific">Sphingomonas aquatilis</name>
    <dbReference type="NCBI Taxonomy" id="93063"/>
    <lineage>
        <taxon>Bacteria</taxon>
        <taxon>Pseudomonadati</taxon>
        <taxon>Pseudomonadota</taxon>
        <taxon>Alphaproteobacteria</taxon>
        <taxon>Sphingomonadales</taxon>
        <taxon>Sphingomonadaceae</taxon>
        <taxon>Sphingomonas</taxon>
    </lineage>
</organism>
<evidence type="ECO:0000256" key="1">
    <source>
        <dbReference type="ARBA" id="ARBA00010641"/>
    </source>
</evidence>
<keyword evidence="7" id="KW-1185">Reference proteome</keyword>
<evidence type="ECO:0000256" key="4">
    <source>
        <dbReference type="ARBA" id="ARBA00023163"/>
    </source>
</evidence>
<evidence type="ECO:0000259" key="5">
    <source>
        <dbReference type="Pfam" id="PF08281"/>
    </source>
</evidence>
<dbReference type="PANTHER" id="PTHR43133">
    <property type="entry name" value="RNA POLYMERASE ECF-TYPE SIGMA FACTO"/>
    <property type="match status" value="1"/>
</dbReference>
<dbReference type="EMBL" id="JACIDB010000006">
    <property type="protein sequence ID" value="MBB3876450.1"/>
    <property type="molecule type" value="Genomic_DNA"/>
</dbReference>
<dbReference type="InterPro" id="IPR013324">
    <property type="entry name" value="RNA_pol_sigma_r3/r4-like"/>
</dbReference>